<organism evidence="1">
    <name type="scientific">Sesamum angustifolium</name>
    <dbReference type="NCBI Taxonomy" id="2727405"/>
    <lineage>
        <taxon>Eukaryota</taxon>
        <taxon>Viridiplantae</taxon>
        <taxon>Streptophyta</taxon>
        <taxon>Embryophyta</taxon>
        <taxon>Tracheophyta</taxon>
        <taxon>Spermatophyta</taxon>
        <taxon>Magnoliopsida</taxon>
        <taxon>eudicotyledons</taxon>
        <taxon>Gunneridae</taxon>
        <taxon>Pentapetalae</taxon>
        <taxon>asterids</taxon>
        <taxon>lamiids</taxon>
        <taxon>Lamiales</taxon>
        <taxon>Pedaliaceae</taxon>
        <taxon>Sesamum</taxon>
    </lineage>
</organism>
<evidence type="ECO:0008006" key="2">
    <source>
        <dbReference type="Google" id="ProtNLM"/>
    </source>
</evidence>
<comment type="caution">
    <text evidence="1">The sequence shown here is derived from an EMBL/GenBank/DDBJ whole genome shotgun (WGS) entry which is preliminary data.</text>
</comment>
<reference evidence="1" key="1">
    <citation type="submission" date="2020-06" db="EMBL/GenBank/DDBJ databases">
        <authorList>
            <person name="Li T."/>
            <person name="Hu X."/>
            <person name="Zhang T."/>
            <person name="Song X."/>
            <person name="Zhang H."/>
            <person name="Dai N."/>
            <person name="Sheng W."/>
            <person name="Hou X."/>
            <person name="Wei L."/>
        </authorList>
    </citation>
    <scope>NUCLEOTIDE SEQUENCE</scope>
    <source>
        <strain evidence="1">G01</strain>
        <tissue evidence="1">Leaf</tissue>
    </source>
</reference>
<reference evidence="1" key="2">
    <citation type="journal article" date="2024" name="Plant">
        <title>Genomic evolution and insights into agronomic trait innovations of Sesamum species.</title>
        <authorList>
            <person name="Miao H."/>
            <person name="Wang L."/>
            <person name="Qu L."/>
            <person name="Liu H."/>
            <person name="Sun Y."/>
            <person name="Le M."/>
            <person name="Wang Q."/>
            <person name="Wei S."/>
            <person name="Zheng Y."/>
            <person name="Lin W."/>
            <person name="Duan Y."/>
            <person name="Cao H."/>
            <person name="Xiong S."/>
            <person name="Wang X."/>
            <person name="Wei L."/>
            <person name="Li C."/>
            <person name="Ma Q."/>
            <person name="Ju M."/>
            <person name="Zhao R."/>
            <person name="Li G."/>
            <person name="Mu C."/>
            <person name="Tian Q."/>
            <person name="Mei H."/>
            <person name="Zhang T."/>
            <person name="Gao T."/>
            <person name="Zhang H."/>
        </authorList>
    </citation>
    <scope>NUCLEOTIDE SEQUENCE</scope>
    <source>
        <strain evidence="1">G01</strain>
    </source>
</reference>
<protein>
    <recommendedName>
        <fullName evidence="2">Reverse transcriptase</fullName>
    </recommendedName>
</protein>
<dbReference type="AlphaFoldDB" id="A0AAW2IMD1"/>
<sequence>MIVKCVGRLRIQVHQWRSSEAAFGIQALCRCLLLDVLSLGNCSEGPRSLWKRLDRMLVNGAWLDVWPGSSYVSALPSTSDHSRLYSLERTELLKTLFSDSIITLPTFQAEFRSQKKRTGELSMNVRKAKDFLDKAQTLFSTYKEDIYLTLVKCCRRVYAVAVKLEISMLQQRAKLRWLKDGDQNSKVFFRKINLTRAKQRVFQITQASGETLTNQHEVIQEFISYFQTLIGSSNHPRTVDLGFLQHEIRRITPAEASFIVTTVTAAEVREALFDIDVESAPGPDGFGSAFYRAAWPVVGQSMFEAVGEFFPNR</sequence>
<name>A0AAW2IMD1_9LAMI</name>
<evidence type="ECO:0000313" key="1">
    <source>
        <dbReference type="EMBL" id="KAL0283467.1"/>
    </source>
</evidence>
<gene>
    <name evidence="1" type="ORF">Sangu_2888000</name>
</gene>
<proteinExistence type="predicted"/>
<accession>A0AAW2IMD1</accession>
<dbReference type="EMBL" id="JACGWK010001723">
    <property type="protein sequence ID" value="KAL0283467.1"/>
    <property type="molecule type" value="Genomic_DNA"/>
</dbReference>